<dbReference type="EMBL" id="BMEY01000003">
    <property type="protein sequence ID" value="GGA67014.1"/>
    <property type="molecule type" value="Genomic_DNA"/>
</dbReference>
<evidence type="ECO:0000313" key="2">
    <source>
        <dbReference type="Proteomes" id="UP000613512"/>
    </source>
</evidence>
<keyword evidence="2" id="KW-1185">Reference proteome</keyword>
<reference evidence="1" key="1">
    <citation type="journal article" date="2014" name="Int. J. Syst. Evol. Microbiol.">
        <title>Complete genome sequence of Corynebacterium casei LMG S-19264T (=DSM 44701T), isolated from a smear-ripened cheese.</title>
        <authorList>
            <consortium name="US DOE Joint Genome Institute (JGI-PGF)"/>
            <person name="Walter F."/>
            <person name="Albersmeier A."/>
            <person name="Kalinowski J."/>
            <person name="Ruckert C."/>
        </authorList>
    </citation>
    <scope>NUCLEOTIDE SEQUENCE</scope>
    <source>
        <strain evidence="1">CGMCC 1.12408</strain>
    </source>
</reference>
<reference evidence="1" key="2">
    <citation type="submission" date="2020-09" db="EMBL/GenBank/DDBJ databases">
        <authorList>
            <person name="Sun Q."/>
            <person name="Zhou Y."/>
        </authorList>
    </citation>
    <scope>NUCLEOTIDE SEQUENCE</scope>
    <source>
        <strain evidence="1">CGMCC 1.12408</strain>
    </source>
</reference>
<protein>
    <submittedName>
        <fullName evidence="1">Uncharacterized protein</fullName>
    </submittedName>
</protein>
<dbReference type="AlphaFoldDB" id="A0A916W4I0"/>
<sequence>MPFLPLDKERFDSETSHVEKANSFFKESPFISGASVVLIRLTTSLEFMFQPLFLYSYISILLLVKLELLESLMIGIVGNVVLLAGN</sequence>
<name>A0A916W4I0_9BACI</name>
<proteinExistence type="predicted"/>
<gene>
    <name evidence="1" type="ORF">GCM10008025_08540</name>
</gene>
<accession>A0A916W4I0</accession>
<evidence type="ECO:0000313" key="1">
    <source>
        <dbReference type="EMBL" id="GGA67014.1"/>
    </source>
</evidence>
<comment type="caution">
    <text evidence="1">The sequence shown here is derived from an EMBL/GenBank/DDBJ whole genome shotgun (WGS) entry which is preliminary data.</text>
</comment>
<organism evidence="1 2">
    <name type="scientific">Ornithinibacillus halotolerans</name>
    <dbReference type="NCBI Taxonomy" id="1274357"/>
    <lineage>
        <taxon>Bacteria</taxon>
        <taxon>Bacillati</taxon>
        <taxon>Bacillota</taxon>
        <taxon>Bacilli</taxon>
        <taxon>Bacillales</taxon>
        <taxon>Bacillaceae</taxon>
        <taxon>Ornithinibacillus</taxon>
    </lineage>
</organism>
<dbReference type="Proteomes" id="UP000613512">
    <property type="component" value="Unassembled WGS sequence"/>
</dbReference>